<dbReference type="EMBL" id="CAAALY010249746">
    <property type="protein sequence ID" value="VEL35400.1"/>
    <property type="molecule type" value="Genomic_DNA"/>
</dbReference>
<protein>
    <submittedName>
        <fullName evidence="1">Uncharacterized protein</fullName>
    </submittedName>
</protein>
<organism evidence="1 2">
    <name type="scientific">Protopolystoma xenopodis</name>
    <dbReference type="NCBI Taxonomy" id="117903"/>
    <lineage>
        <taxon>Eukaryota</taxon>
        <taxon>Metazoa</taxon>
        <taxon>Spiralia</taxon>
        <taxon>Lophotrochozoa</taxon>
        <taxon>Platyhelminthes</taxon>
        <taxon>Monogenea</taxon>
        <taxon>Polyopisthocotylea</taxon>
        <taxon>Polystomatidea</taxon>
        <taxon>Polystomatidae</taxon>
        <taxon>Protopolystoma</taxon>
    </lineage>
</organism>
<comment type="caution">
    <text evidence="1">The sequence shown here is derived from an EMBL/GenBank/DDBJ whole genome shotgun (WGS) entry which is preliminary data.</text>
</comment>
<keyword evidence="2" id="KW-1185">Reference proteome</keyword>
<dbReference type="Proteomes" id="UP000784294">
    <property type="component" value="Unassembled WGS sequence"/>
</dbReference>
<dbReference type="AlphaFoldDB" id="A0A3S5B3K1"/>
<proteinExistence type="predicted"/>
<accession>A0A3S5B3K1</accession>
<reference evidence="1" key="1">
    <citation type="submission" date="2018-11" db="EMBL/GenBank/DDBJ databases">
        <authorList>
            <consortium name="Pathogen Informatics"/>
        </authorList>
    </citation>
    <scope>NUCLEOTIDE SEQUENCE</scope>
</reference>
<name>A0A3S5B3K1_9PLAT</name>
<evidence type="ECO:0000313" key="1">
    <source>
        <dbReference type="EMBL" id="VEL35400.1"/>
    </source>
</evidence>
<gene>
    <name evidence="1" type="ORF">PXEA_LOCUS28840</name>
</gene>
<evidence type="ECO:0000313" key="2">
    <source>
        <dbReference type="Proteomes" id="UP000784294"/>
    </source>
</evidence>
<sequence>MRPELGRLTGRTGSNLRLLRGSLRTPDYEVQMSSSPALKWVGPAHSSSQPPGLSLLATAGVFFSKTDAYQVGLSYQPSSRHPLADPSHPFLPARLVLAELVRVGGHVDQGPKDWLSPLYVPTSHPCPPPQVRWSVALSDPNANLPSSCRGLFGPHPPKHTWTHRPG</sequence>